<feature type="domain" description="GFO/IDH/MocA-like oxidoreductase" evidence="4">
    <location>
        <begin position="134"/>
        <end position="247"/>
    </location>
</feature>
<dbReference type="RefSeq" id="WP_236133609.1">
    <property type="nucleotide sequence ID" value="NZ_JAKGTH010000008.1"/>
</dbReference>
<keyword evidence="2" id="KW-0560">Oxidoreductase</keyword>
<dbReference type="Pfam" id="PF22725">
    <property type="entry name" value="GFO_IDH_MocA_C3"/>
    <property type="match status" value="1"/>
</dbReference>
<feature type="domain" description="Gfo/Idh/MocA-like oxidoreductase N-terminal" evidence="3">
    <location>
        <begin position="6"/>
        <end position="122"/>
    </location>
</feature>
<sequence>MKNKTFKWGIIGLGKIAGKFASDLQKIPNAELYAVASRSDEKAEEFAKQYNAIKSYGSYDDLVNDAEVEVIYIATPHVFHFEHTMLCLKHKKAVLCEKPFAINSDQVKKMIATSISENVFLMEALWTHFLPHYKYVLELVRTKEFGEITHLKADFGFAAPVDLDKRIYNKKLGGGSLLDVGIYPVFAALSLLGKPDKIRANATLGNTGIDKDCSMIFEYANNNKAHLYSSIHEDTPTQAVITFEKAKVTVNSRFHEPSSVTVEENGDQEIKTFETNCIGYKYEALHVQEMLSQNRIESDIMTFNKSLKLIGLLDAIREEIGLEY</sequence>
<evidence type="ECO:0000259" key="4">
    <source>
        <dbReference type="Pfam" id="PF22725"/>
    </source>
</evidence>
<dbReference type="InterPro" id="IPR055170">
    <property type="entry name" value="GFO_IDH_MocA-like_dom"/>
</dbReference>
<dbReference type="Gene3D" id="3.30.360.10">
    <property type="entry name" value="Dihydrodipicolinate Reductase, domain 2"/>
    <property type="match status" value="1"/>
</dbReference>
<dbReference type="EMBL" id="JAKGTH010000008">
    <property type="protein sequence ID" value="MCF4101455.1"/>
    <property type="molecule type" value="Genomic_DNA"/>
</dbReference>
<dbReference type="SUPFAM" id="SSF51735">
    <property type="entry name" value="NAD(P)-binding Rossmann-fold domains"/>
    <property type="match status" value="1"/>
</dbReference>
<dbReference type="PANTHER" id="PTHR22604">
    <property type="entry name" value="OXIDOREDUCTASES"/>
    <property type="match status" value="1"/>
</dbReference>
<dbReference type="Proteomes" id="UP001179363">
    <property type="component" value="Unassembled WGS sequence"/>
</dbReference>
<keyword evidence="6" id="KW-1185">Reference proteome</keyword>
<proteinExistence type="inferred from homology"/>
<dbReference type="PANTHER" id="PTHR22604:SF105">
    <property type="entry name" value="TRANS-1,2-DIHYDROBENZENE-1,2-DIOL DEHYDROGENASE"/>
    <property type="match status" value="1"/>
</dbReference>
<dbReference type="SUPFAM" id="SSF55347">
    <property type="entry name" value="Glyceraldehyde-3-phosphate dehydrogenase-like, C-terminal domain"/>
    <property type="match status" value="1"/>
</dbReference>
<reference evidence="5" key="1">
    <citation type="submission" date="2022-01" db="EMBL/GenBank/DDBJ databases">
        <title>Gillisia lutea sp. nov., isolated from marine plastic residues from the Malvarosa beach (Valencia, Spain).</title>
        <authorList>
            <person name="Vidal-Verdu A."/>
            <person name="Molina-Menor E."/>
            <person name="Satari L."/>
            <person name="Pascual J."/>
            <person name="Pereto J."/>
            <person name="Porcar M."/>
        </authorList>
    </citation>
    <scope>NUCLEOTIDE SEQUENCE</scope>
    <source>
        <strain evidence="5">M10.2A</strain>
    </source>
</reference>
<dbReference type="Pfam" id="PF01408">
    <property type="entry name" value="GFO_IDH_MocA"/>
    <property type="match status" value="1"/>
</dbReference>
<evidence type="ECO:0000256" key="1">
    <source>
        <dbReference type="ARBA" id="ARBA00010928"/>
    </source>
</evidence>
<evidence type="ECO:0000259" key="3">
    <source>
        <dbReference type="Pfam" id="PF01408"/>
    </source>
</evidence>
<comment type="similarity">
    <text evidence="1">Belongs to the Gfo/Idh/MocA family.</text>
</comment>
<evidence type="ECO:0000313" key="5">
    <source>
        <dbReference type="EMBL" id="MCF4101455.1"/>
    </source>
</evidence>
<dbReference type="InterPro" id="IPR050984">
    <property type="entry name" value="Gfo/Idh/MocA_domain"/>
</dbReference>
<accession>A0ABS9EF06</accession>
<evidence type="ECO:0000313" key="6">
    <source>
        <dbReference type="Proteomes" id="UP001179363"/>
    </source>
</evidence>
<comment type="caution">
    <text evidence="5">The sequence shown here is derived from an EMBL/GenBank/DDBJ whole genome shotgun (WGS) entry which is preliminary data.</text>
</comment>
<name>A0ABS9EF06_9FLAO</name>
<gene>
    <name evidence="5" type="ORF">L1I30_07250</name>
</gene>
<dbReference type="Gene3D" id="3.40.50.720">
    <property type="entry name" value="NAD(P)-binding Rossmann-like Domain"/>
    <property type="match status" value="1"/>
</dbReference>
<protein>
    <submittedName>
        <fullName evidence="5">Gfo/Idh/MocA family oxidoreductase</fullName>
    </submittedName>
</protein>
<organism evidence="5 6">
    <name type="scientific">Gillisia lutea</name>
    <dbReference type="NCBI Taxonomy" id="2909668"/>
    <lineage>
        <taxon>Bacteria</taxon>
        <taxon>Pseudomonadati</taxon>
        <taxon>Bacteroidota</taxon>
        <taxon>Flavobacteriia</taxon>
        <taxon>Flavobacteriales</taxon>
        <taxon>Flavobacteriaceae</taxon>
        <taxon>Gillisia</taxon>
    </lineage>
</organism>
<evidence type="ECO:0000256" key="2">
    <source>
        <dbReference type="ARBA" id="ARBA00023002"/>
    </source>
</evidence>
<dbReference type="InterPro" id="IPR000683">
    <property type="entry name" value="Gfo/Idh/MocA-like_OxRdtase_N"/>
</dbReference>
<dbReference type="InterPro" id="IPR036291">
    <property type="entry name" value="NAD(P)-bd_dom_sf"/>
</dbReference>